<dbReference type="InterPro" id="IPR001054">
    <property type="entry name" value="A/G_cyclase"/>
</dbReference>
<dbReference type="RefSeq" id="WP_025054464.1">
    <property type="nucleotide sequence ID" value="NZ_JACIFU010000001.1"/>
</dbReference>
<accession>A0A7W6M6S0</accession>
<name>A0A7W6M6S0_9RHOB</name>
<protein>
    <submittedName>
        <fullName evidence="2">Adenylate cyclase</fullName>
        <ecNumber evidence="2">4.6.1.1</ecNumber>
    </submittedName>
</protein>
<dbReference type="EMBL" id="JACIFU010000001">
    <property type="protein sequence ID" value="MBB4173503.1"/>
    <property type="molecule type" value="Genomic_DNA"/>
</dbReference>
<dbReference type="EC" id="4.6.1.1" evidence="2"/>
<evidence type="ECO:0000313" key="2">
    <source>
        <dbReference type="EMBL" id="MBB4173503.1"/>
    </source>
</evidence>
<dbReference type="OrthoDB" id="9801651at2"/>
<dbReference type="PANTHER" id="PTHR43081">
    <property type="entry name" value="ADENYLATE CYCLASE, TERMINAL-DIFFERENTIATION SPECIFIC-RELATED"/>
    <property type="match status" value="1"/>
</dbReference>
<organism evidence="2 3">
    <name type="scientific">Sulfitobacter noctilucicola</name>
    <dbReference type="NCBI Taxonomy" id="1342301"/>
    <lineage>
        <taxon>Bacteria</taxon>
        <taxon>Pseudomonadati</taxon>
        <taxon>Pseudomonadota</taxon>
        <taxon>Alphaproteobacteria</taxon>
        <taxon>Rhodobacterales</taxon>
        <taxon>Roseobacteraceae</taxon>
        <taxon>Sulfitobacter</taxon>
    </lineage>
</organism>
<evidence type="ECO:0000313" key="3">
    <source>
        <dbReference type="Proteomes" id="UP000565745"/>
    </source>
</evidence>
<reference evidence="2 3" key="1">
    <citation type="submission" date="2020-08" db="EMBL/GenBank/DDBJ databases">
        <title>Genomic Encyclopedia of Type Strains, Phase IV (KMG-IV): sequencing the most valuable type-strain genomes for metagenomic binning, comparative biology and taxonomic classification.</title>
        <authorList>
            <person name="Goeker M."/>
        </authorList>
    </citation>
    <scope>NUCLEOTIDE SEQUENCE [LARGE SCALE GENOMIC DNA]</scope>
    <source>
        <strain evidence="2 3">DSM 101015</strain>
    </source>
</reference>
<dbReference type="SMART" id="SM00044">
    <property type="entry name" value="CYCc"/>
    <property type="match status" value="1"/>
</dbReference>
<dbReference type="InterPro" id="IPR050697">
    <property type="entry name" value="Adenylyl/Guanylyl_Cyclase_3/4"/>
</dbReference>
<dbReference type="SUPFAM" id="SSF55073">
    <property type="entry name" value="Nucleotide cyclase"/>
    <property type="match status" value="1"/>
</dbReference>
<keyword evidence="2" id="KW-0456">Lyase</keyword>
<dbReference type="GO" id="GO:0006171">
    <property type="term" value="P:cAMP biosynthetic process"/>
    <property type="evidence" value="ECO:0007669"/>
    <property type="project" value="TreeGrafter"/>
</dbReference>
<evidence type="ECO:0000259" key="1">
    <source>
        <dbReference type="PROSITE" id="PS50125"/>
    </source>
</evidence>
<dbReference type="AlphaFoldDB" id="A0A7W6M6S0"/>
<dbReference type="GO" id="GO:0035556">
    <property type="term" value="P:intracellular signal transduction"/>
    <property type="evidence" value="ECO:0007669"/>
    <property type="project" value="InterPro"/>
</dbReference>
<dbReference type="Gene3D" id="3.30.70.1230">
    <property type="entry name" value="Nucleotide cyclase"/>
    <property type="match status" value="1"/>
</dbReference>
<keyword evidence="3" id="KW-1185">Reference proteome</keyword>
<dbReference type="CDD" id="cd07302">
    <property type="entry name" value="CHD"/>
    <property type="match status" value="1"/>
</dbReference>
<comment type="caution">
    <text evidence="2">The sequence shown here is derived from an EMBL/GenBank/DDBJ whole genome shotgun (WGS) entry which is preliminary data.</text>
</comment>
<gene>
    <name evidence="2" type="ORF">GGR93_001264</name>
</gene>
<dbReference type="Pfam" id="PF00211">
    <property type="entry name" value="Guanylate_cyc"/>
    <property type="match status" value="1"/>
</dbReference>
<feature type="domain" description="Guanylate cyclase" evidence="1">
    <location>
        <begin position="232"/>
        <end position="363"/>
    </location>
</feature>
<sequence length="411" mass="45277">MAAPASEDFKMTAALADLTNWLIQQGLENTAVETWLNECCFRLVDAGIPLLRVNMTVRAHHPEIGTVAFRWHREDGNEKLSYQRGQSAPDDYLRSPIYYLVTHPIAELRQKLDVVDPEREFPIYDDLRAQGATEYFATKRFFLRTDHSAASNPMRTEEGMIISLSTDAPGGFTDAQLDGMRALLPSLCLTLKCGANRLMAEDITAAYLGRDASRRVLSGDIMRGSSETLSAVIWYFDLQGFTKLSETLPGTAIIELLNDYFAEAVDVVEKNGGNVLKFMGDGMLAIFDLNAVDDAGRVAVEAAAELRDTFDEINKRREADEMPTTGFTLALHAGDVHYGNIGGKTRLDFTVIGPAVNTTARILGMCSAVDQTIVISSAVAAPLSDSRKDLVSLGQYRMRGVTDRQELFTLD</sequence>
<dbReference type="GO" id="GO:0004016">
    <property type="term" value="F:adenylate cyclase activity"/>
    <property type="evidence" value="ECO:0007669"/>
    <property type="project" value="UniProtKB-EC"/>
</dbReference>
<dbReference type="InterPro" id="IPR029787">
    <property type="entry name" value="Nucleotide_cyclase"/>
</dbReference>
<dbReference type="PROSITE" id="PS50125">
    <property type="entry name" value="GUANYLATE_CYCLASE_2"/>
    <property type="match status" value="1"/>
</dbReference>
<proteinExistence type="predicted"/>
<dbReference type="Proteomes" id="UP000565745">
    <property type="component" value="Unassembled WGS sequence"/>
</dbReference>
<dbReference type="PANTHER" id="PTHR43081:SF11">
    <property type="entry name" value="BLR2264 PROTEIN"/>
    <property type="match status" value="1"/>
</dbReference>